<dbReference type="NCBIfam" id="TIGR03426">
    <property type="entry name" value="shape_MreD"/>
    <property type="match status" value="1"/>
</dbReference>
<evidence type="ECO:0000256" key="2">
    <source>
        <dbReference type="ARBA" id="ARBA00007776"/>
    </source>
</evidence>
<dbReference type="RefSeq" id="WP_057869566.1">
    <property type="nucleotide sequence ID" value="NZ_AZDX01000015.1"/>
</dbReference>
<feature type="transmembrane region" description="Helical" evidence="8">
    <location>
        <begin position="137"/>
        <end position="162"/>
    </location>
</feature>
<keyword evidence="4 8" id="KW-0812">Transmembrane</keyword>
<feature type="transmembrane region" description="Helical" evidence="8">
    <location>
        <begin position="61"/>
        <end position="92"/>
    </location>
</feature>
<organism evidence="9 10">
    <name type="scientific">Liquorilactobacillus hordei DSM 19519</name>
    <dbReference type="NCBI Taxonomy" id="1423759"/>
    <lineage>
        <taxon>Bacteria</taxon>
        <taxon>Bacillati</taxon>
        <taxon>Bacillota</taxon>
        <taxon>Bacilli</taxon>
        <taxon>Lactobacillales</taxon>
        <taxon>Lactobacillaceae</taxon>
        <taxon>Liquorilactobacillus</taxon>
    </lineage>
</organism>
<evidence type="ECO:0000256" key="1">
    <source>
        <dbReference type="ARBA" id="ARBA00004651"/>
    </source>
</evidence>
<dbReference type="Proteomes" id="UP000051448">
    <property type="component" value="Unassembled WGS sequence"/>
</dbReference>
<dbReference type="STRING" id="1423759.FC92_GL000441"/>
<dbReference type="PATRIC" id="fig|1423759.3.peg.476"/>
<dbReference type="GeneID" id="98310891"/>
<dbReference type="Pfam" id="PF04093">
    <property type="entry name" value="MreD"/>
    <property type="match status" value="1"/>
</dbReference>
<protein>
    <submittedName>
        <fullName evidence="9">Rod shape-determining protein MreD</fullName>
    </submittedName>
</protein>
<proteinExistence type="inferred from homology"/>
<evidence type="ECO:0000256" key="8">
    <source>
        <dbReference type="SAM" id="Phobius"/>
    </source>
</evidence>
<dbReference type="EMBL" id="AZDX01000015">
    <property type="protein sequence ID" value="KRL06741.1"/>
    <property type="molecule type" value="Genomic_DNA"/>
</dbReference>
<evidence type="ECO:0000256" key="7">
    <source>
        <dbReference type="ARBA" id="ARBA00023136"/>
    </source>
</evidence>
<evidence type="ECO:0000256" key="4">
    <source>
        <dbReference type="ARBA" id="ARBA00022692"/>
    </source>
</evidence>
<keyword evidence="7 8" id="KW-0472">Membrane</keyword>
<dbReference type="GO" id="GO:0008360">
    <property type="term" value="P:regulation of cell shape"/>
    <property type="evidence" value="ECO:0007669"/>
    <property type="project" value="UniProtKB-KW"/>
</dbReference>
<comment type="caution">
    <text evidence="9">The sequence shown here is derived from an EMBL/GenBank/DDBJ whole genome shotgun (WGS) entry which is preliminary data.</text>
</comment>
<evidence type="ECO:0000256" key="6">
    <source>
        <dbReference type="ARBA" id="ARBA00022989"/>
    </source>
</evidence>
<dbReference type="AlphaFoldDB" id="A0A0R1MMU8"/>
<sequence>MRISKIRYYYPLGLFIALFLDGALSDTFAGNFFNSNSTIESRLFLLWIVMSVFFAEVEHPYFWAVTIGLTFDLFFTGIIGPFFMLVPLILYLTKVMYSFFTPSFIVVLLIYLIDIALFTLLFYWINVLIGFTSVSLASFISGTLGPTLAFNLAAFVILYVPIKGLMELASR</sequence>
<keyword evidence="5" id="KW-0133">Cell shape</keyword>
<name>A0A0R1MMU8_9LACO</name>
<comment type="subcellular location">
    <subcellularLocation>
        <location evidence="1">Cell membrane</location>
        <topology evidence="1">Multi-pass membrane protein</topology>
    </subcellularLocation>
</comment>
<feature type="transmembrane region" description="Helical" evidence="8">
    <location>
        <begin position="104"/>
        <end position="125"/>
    </location>
</feature>
<evidence type="ECO:0000256" key="5">
    <source>
        <dbReference type="ARBA" id="ARBA00022960"/>
    </source>
</evidence>
<evidence type="ECO:0000256" key="3">
    <source>
        <dbReference type="ARBA" id="ARBA00022475"/>
    </source>
</evidence>
<keyword evidence="6 8" id="KW-1133">Transmembrane helix</keyword>
<dbReference type="OrthoDB" id="2148512at2"/>
<accession>A0A0R1MMU8</accession>
<reference evidence="9 10" key="1">
    <citation type="journal article" date="2015" name="Genome Announc.">
        <title>Expanding the biotechnology potential of lactobacilli through comparative genomics of 213 strains and associated genera.</title>
        <authorList>
            <person name="Sun Z."/>
            <person name="Harris H.M."/>
            <person name="McCann A."/>
            <person name="Guo C."/>
            <person name="Argimon S."/>
            <person name="Zhang W."/>
            <person name="Yang X."/>
            <person name="Jeffery I.B."/>
            <person name="Cooney J.C."/>
            <person name="Kagawa T.F."/>
            <person name="Liu W."/>
            <person name="Song Y."/>
            <person name="Salvetti E."/>
            <person name="Wrobel A."/>
            <person name="Rasinkangas P."/>
            <person name="Parkhill J."/>
            <person name="Rea M.C."/>
            <person name="O'Sullivan O."/>
            <person name="Ritari J."/>
            <person name="Douillard F.P."/>
            <person name="Paul Ross R."/>
            <person name="Yang R."/>
            <person name="Briner A.E."/>
            <person name="Felis G.E."/>
            <person name="de Vos W.M."/>
            <person name="Barrangou R."/>
            <person name="Klaenhammer T.R."/>
            <person name="Caufield P.W."/>
            <person name="Cui Y."/>
            <person name="Zhang H."/>
            <person name="O'Toole P.W."/>
        </authorList>
    </citation>
    <scope>NUCLEOTIDE SEQUENCE [LARGE SCALE GENOMIC DNA]</scope>
    <source>
        <strain evidence="9 10">DSM 19519</strain>
    </source>
</reference>
<keyword evidence="10" id="KW-1185">Reference proteome</keyword>
<evidence type="ECO:0000313" key="10">
    <source>
        <dbReference type="Proteomes" id="UP000051448"/>
    </source>
</evidence>
<evidence type="ECO:0000313" key="9">
    <source>
        <dbReference type="EMBL" id="KRL06741.1"/>
    </source>
</evidence>
<dbReference type="GO" id="GO:0005886">
    <property type="term" value="C:plasma membrane"/>
    <property type="evidence" value="ECO:0007669"/>
    <property type="project" value="UniProtKB-SubCell"/>
</dbReference>
<dbReference type="InterPro" id="IPR007227">
    <property type="entry name" value="Cell_shape_determining_MreD"/>
</dbReference>
<keyword evidence="3" id="KW-1003">Cell membrane</keyword>
<comment type="similarity">
    <text evidence="2">Belongs to the MreD family.</text>
</comment>
<gene>
    <name evidence="9" type="ORF">FC92_GL000441</name>
</gene>